<feature type="compositionally biased region" description="Basic and acidic residues" evidence="7">
    <location>
        <begin position="831"/>
        <end position="842"/>
    </location>
</feature>
<dbReference type="SUPFAM" id="SSF57535">
    <property type="entry name" value="Complement control module/SCR domain"/>
    <property type="match status" value="4"/>
</dbReference>
<evidence type="ECO:0000256" key="2">
    <source>
        <dbReference type="ARBA" id="ARBA00022729"/>
    </source>
</evidence>
<accession>A0AA88KZX9</accession>
<dbReference type="PROSITE" id="PS50923">
    <property type="entry name" value="SUSHI"/>
    <property type="match status" value="4"/>
</dbReference>
<proteinExistence type="predicted"/>
<dbReference type="SMART" id="SM00034">
    <property type="entry name" value="CLECT"/>
    <property type="match status" value="1"/>
</dbReference>
<evidence type="ECO:0000256" key="4">
    <source>
        <dbReference type="ARBA" id="ARBA00022837"/>
    </source>
</evidence>
<feature type="disulfide bond" evidence="6">
    <location>
        <begin position="488"/>
        <end position="531"/>
    </location>
</feature>
<dbReference type="InterPro" id="IPR000436">
    <property type="entry name" value="Sushi_SCR_CCP_dom"/>
</dbReference>
<feature type="disulfide bond" evidence="6">
    <location>
        <begin position="396"/>
        <end position="423"/>
    </location>
</feature>
<dbReference type="Gene3D" id="2.60.120.260">
    <property type="entry name" value="Galactose-binding domain-like"/>
    <property type="match status" value="1"/>
</dbReference>
<dbReference type="FunFam" id="2.60.120.260:FF:000101">
    <property type="entry name" value="uncharacterized protein LOC108094628 isoform X2"/>
    <property type="match status" value="1"/>
</dbReference>
<evidence type="ECO:0000259" key="11">
    <source>
        <dbReference type="PROSITE" id="PS50923"/>
    </source>
</evidence>
<feature type="region of interest" description="Disordered" evidence="7">
    <location>
        <begin position="727"/>
        <end position="748"/>
    </location>
</feature>
<keyword evidence="4" id="KW-0106">Calcium</keyword>
<dbReference type="SMART" id="SM00032">
    <property type="entry name" value="CCP"/>
    <property type="match status" value="4"/>
</dbReference>
<dbReference type="InterPro" id="IPR018378">
    <property type="entry name" value="C-type_lectin_CS"/>
</dbReference>
<dbReference type="GO" id="GO:0046872">
    <property type="term" value="F:metal ion binding"/>
    <property type="evidence" value="ECO:0007669"/>
    <property type="project" value="UniProtKB-KW"/>
</dbReference>
<dbReference type="InterPro" id="IPR035976">
    <property type="entry name" value="Sushi/SCR/CCP_sf"/>
</dbReference>
<dbReference type="SMART" id="SM00607">
    <property type="entry name" value="FTP"/>
    <property type="match status" value="1"/>
</dbReference>
<evidence type="ECO:0000313" key="12">
    <source>
        <dbReference type="EMBL" id="KAK2708464.1"/>
    </source>
</evidence>
<feature type="signal peptide" evidence="9">
    <location>
        <begin position="1"/>
        <end position="23"/>
    </location>
</feature>
<dbReference type="PROSITE" id="PS00615">
    <property type="entry name" value="C_TYPE_LECTIN_1"/>
    <property type="match status" value="1"/>
</dbReference>
<keyword evidence="2 9" id="KW-0732">Signal</keyword>
<keyword evidence="5 6" id="KW-1015">Disulfide bond</keyword>
<feature type="transmembrane region" description="Helical" evidence="8">
    <location>
        <begin position="695"/>
        <end position="721"/>
    </location>
</feature>
<sequence>MVCNTKCFVWMLSLLLNLNQVFACGYPGSPSHSSVVFSKSVIATGTVASYVCEDGFELLGPSRRTCTDNGTWIPRGIPFCVMNVGAGKAPMQSSISSSGVPQKAVDGSTSSFFSLETCAKTEVERTPWWYVNLLEPYLVQLVRLDFGQSCCGKNKPATIVVRVGNNRPDLGANPICNKFTGMIEEGRPLFLPCSPPMPGAFVSVHLEGPPGQSLSICEAFVYTDQALPIERCPQFRDQEPGSTATYNGKCYLFYNQQPLNFDEAQEFCQSRGGSLVDETSPALQGFLSWELWRRHRGDPNGQYWMGAFRDSEDKSNWKWLSGKDVTVSFWNLPGGNDDCARFDGTKGWLWSDTNCNLKLHFICQHKPSSCGRPEQPPNATVIVDDFNIGSKIEYKCDNGHLLIGPSERTCMANGFFDEFPPVCKHLQCGLPARIPNGVYRFSNGSRDYLSTVSYECNPGYVLVGRGDLICDVDERWNGPPPRCDPAFCLEPADIPNGFFTLSTNSTVIGTIVSYFCSGPQYKLVGPKRIRCLKTGLYNRDPPYCEEAESITNSPGNTVDRNDQDMMEAVDIPYSYFPPPERPEIRTRPRHRTKKPLLNKEIDNEGQQTGLDPNFRPPYQERGDARERRPSSELPINIDRRLLRKGPYNRMDDDIPVVPVTGNNIDTANIRNQAPPNANEPKRVEIDDMQTGKLNLGGIIALGIFGGFVFLAAVVTTAVIIAKRVKNGHGYRKGGSSGKSNSSGTSSSDRALNKYYQKAWDDLQGSSKGGMARLGGTTRSHVHSNHRDDDFRSTKGTSEGMRDDGEMVVADVHVQKEKKRHHHHHHHKRGKSRGDDEKNAKRY</sequence>
<feature type="chain" id="PRO_5041677617" description="Sushi, von Willebrand factor type A, EGF and pentraxin domain-containing protein 1" evidence="9">
    <location>
        <begin position="24"/>
        <end position="842"/>
    </location>
</feature>
<dbReference type="CDD" id="cd00033">
    <property type="entry name" value="CCP"/>
    <property type="match status" value="4"/>
</dbReference>
<feature type="region of interest" description="Disordered" evidence="7">
    <location>
        <begin position="765"/>
        <end position="842"/>
    </location>
</feature>
<dbReference type="InterPro" id="IPR006585">
    <property type="entry name" value="FTP1"/>
</dbReference>
<keyword evidence="13" id="KW-1185">Reference proteome</keyword>
<dbReference type="Pfam" id="PF00059">
    <property type="entry name" value="Lectin_C"/>
    <property type="match status" value="1"/>
</dbReference>
<comment type="caution">
    <text evidence="12">The sequence shown here is derived from an EMBL/GenBank/DDBJ whole genome shotgun (WGS) entry which is preliminary data.</text>
</comment>
<keyword evidence="8" id="KW-1133">Transmembrane helix</keyword>
<evidence type="ECO:0000313" key="13">
    <source>
        <dbReference type="Proteomes" id="UP001187531"/>
    </source>
</evidence>
<feature type="domain" description="Sushi" evidence="11">
    <location>
        <begin position="22"/>
        <end position="82"/>
    </location>
</feature>
<dbReference type="FunFam" id="3.10.100.10:FF:000089">
    <property type="entry name" value="Uncharacterized protein, isoform C"/>
    <property type="match status" value="1"/>
</dbReference>
<feature type="compositionally biased region" description="Basic residues" evidence="7">
    <location>
        <begin position="815"/>
        <end position="830"/>
    </location>
</feature>
<keyword evidence="3" id="KW-0677">Repeat</keyword>
<evidence type="ECO:0000256" key="8">
    <source>
        <dbReference type="SAM" id="Phobius"/>
    </source>
</evidence>
<feature type="disulfide bond" evidence="6">
    <location>
        <begin position="456"/>
        <end position="483"/>
    </location>
</feature>
<dbReference type="InterPro" id="IPR016186">
    <property type="entry name" value="C-type_lectin-like/link_sf"/>
</dbReference>
<evidence type="ECO:0000256" key="9">
    <source>
        <dbReference type="SAM" id="SignalP"/>
    </source>
</evidence>
<keyword evidence="1" id="KW-0479">Metal-binding</keyword>
<dbReference type="Pfam" id="PF22633">
    <property type="entry name" value="F5_F8_type_C_2"/>
    <property type="match status" value="1"/>
</dbReference>
<feature type="domain" description="C-type lectin" evidence="10">
    <location>
        <begin position="246"/>
        <end position="364"/>
    </location>
</feature>
<dbReference type="InterPro" id="IPR001304">
    <property type="entry name" value="C-type_lectin-like"/>
</dbReference>
<comment type="caution">
    <text evidence="6">Lacks conserved residue(s) required for the propagation of feature annotation.</text>
</comment>
<protein>
    <recommendedName>
        <fullName evidence="14">Sushi, von Willebrand factor type A, EGF and pentraxin domain-containing protein 1</fullName>
    </recommendedName>
</protein>
<feature type="compositionally biased region" description="Basic residues" evidence="7">
    <location>
        <begin position="587"/>
        <end position="596"/>
    </location>
</feature>
<evidence type="ECO:0000256" key="6">
    <source>
        <dbReference type="PROSITE-ProRule" id="PRU00302"/>
    </source>
</evidence>
<feature type="domain" description="Sushi" evidence="11">
    <location>
        <begin position="368"/>
        <end position="425"/>
    </location>
</feature>
<dbReference type="Proteomes" id="UP001187531">
    <property type="component" value="Unassembled WGS sequence"/>
</dbReference>
<name>A0AA88KZX9_ARTSF</name>
<dbReference type="Gene3D" id="2.10.70.10">
    <property type="entry name" value="Complement Module, domain 1"/>
    <property type="match status" value="4"/>
</dbReference>
<feature type="domain" description="Sushi" evidence="11">
    <location>
        <begin position="486"/>
        <end position="546"/>
    </location>
</feature>
<keyword evidence="8" id="KW-0472">Membrane</keyword>
<evidence type="ECO:0000256" key="5">
    <source>
        <dbReference type="ARBA" id="ARBA00023157"/>
    </source>
</evidence>
<dbReference type="Pfam" id="PF00084">
    <property type="entry name" value="Sushi"/>
    <property type="match status" value="4"/>
</dbReference>
<dbReference type="PROSITE" id="PS50041">
    <property type="entry name" value="C_TYPE_LECTIN_2"/>
    <property type="match status" value="1"/>
</dbReference>
<evidence type="ECO:0000256" key="3">
    <source>
        <dbReference type="ARBA" id="ARBA00022737"/>
    </source>
</evidence>
<feature type="domain" description="Sushi" evidence="11">
    <location>
        <begin position="426"/>
        <end position="485"/>
    </location>
</feature>
<evidence type="ECO:0000256" key="7">
    <source>
        <dbReference type="SAM" id="MobiDB-lite"/>
    </source>
</evidence>
<dbReference type="InterPro" id="IPR051277">
    <property type="entry name" value="SEZ6_CSMD_C4BPB_Regulators"/>
</dbReference>
<evidence type="ECO:0008006" key="14">
    <source>
        <dbReference type="Google" id="ProtNLM"/>
    </source>
</evidence>
<feature type="compositionally biased region" description="Low complexity" evidence="7">
    <location>
        <begin position="737"/>
        <end position="747"/>
    </location>
</feature>
<evidence type="ECO:0000259" key="10">
    <source>
        <dbReference type="PROSITE" id="PS50041"/>
    </source>
</evidence>
<dbReference type="InterPro" id="IPR008979">
    <property type="entry name" value="Galactose-bd-like_sf"/>
</dbReference>
<dbReference type="SUPFAM" id="SSF56436">
    <property type="entry name" value="C-type lectin-like"/>
    <property type="match status" value="1"/>
</dbReference>
<dbReference type="Gene3D" id="3.10.100.10">
    <property type="entry name" value="Mannose-Binding Protein A, subunit A"/>
    <property type="match status" value="1"/>
</dbReference>
<dbReference type="PANTHER" id="PTHR45656:SF4">
    <property type="entry name" value="PROTEIN CBR-CLEC-78"/>
    <property type="match status" value="1"/>
</dbReference>
<feature type="region of interest" description="Disordered" evidence="7">
    <location>
        <begin position="572"/>
        <end position="635"/>
    </location>
</feature>
<dbReference type="PANTHER" id="PTHR45656">
    <property type="entry name" value="PROTEIN CBR-CLEC-78"/>
    <property type="match status" value="1"/>
</dbReference>
<dbReference type="AlphaFoldDB" id="A0AA88KZX9"/>
<feature type="compositionally biased region" description="Basic and acidic residues" evidence="7">
    <location>
        <begin position="618"/>
        <end position="630"/>
    </location>
</feature>
<reference evidence="12" key="1">
    <citation type="submission" date="2023-07" db="EMBL/GenBank/DDBJ databases">
        <title>Chromosome-level genome assembly of Artemia franciscana.</title>
        <authorList>
            <person name="Jo E."/>
        </authorList>
    </citation>
    <scope>NUCLEOTIDE SEQUENCE</scope>
    <source>
        <tissue evidence="12">Whole body</tissue>
    </source>
</reference>
<dbReference type="SUPFAM" id="SSF49785">
    <property type="entry name" value="Galactose-binding domain-like"/>
    <property type="match status" value="1"/>
</dbReference>
<dbReference type="InterPro" id="IPR016187">
    <property type="entry name" value="CTDL_fold"/>
</dbReference>
<keyword evidence="6" id="KW-0768">Sushi</keyword>
<keyword evidence="8" id="KW-0812">Transmembrane</keyword>
<dbReference type="EMBL" id="JAVRJZ010000018">
    <property type="protein sequence ID" value="KAK2708464.1"/>
    <property type="molecule type" value="Genomic_DNA"/>
</dbReference>
<gene>
    <name evidence="12" type="ORF">QYM36_014167</name>
</gene>
<dbReference type="CDD" id="cd00037">
    <property type="entry name" value="CLECT"/>
    <property type="match status" value="1"/>
</dbReference>
<evidence type="ECO:0000256" key="1">
    <source>
        <dbReference type="ARBA" id="ARBA00022723"/>
    </source>
</evidence>
<organism evidence="12 13">
    <name type="scientific">Artemia franciscana</name>
    <name type="common">Brine shrimp</name>
    <name type="synonym">Artemia sanfranciscana</name>
    <dbReference type="NCBI Taxonomy" id="6661"/>
    <lineage>
        <taxon>Eukaryota</taxon>
        <taxon>Metazoa</taxon>
        <taxon>Ecdysozoa</taxon>
        <taxon>Arthropoda</taxon>
        <taxon>Crustacea</taxon>
        <taxon>Branchiopoda</taxon>
        <taxon>Anostraca</taxon>
        <taxon>Artemiidae</taxon>
        <taxon>Artemia</taxon>
    </lineage>
</organism>